<feature type="compositionally biased region" description="Basic and acidic residues" evidence="1">
    <location>
        <begin position="198"/>
        <end position="213"/>
    </location>
</feature>
<feature type="transmembrane region" description="Helical" evidence="2">
    <location>
        <begin position="162"/>
        <end position="182"/>
    </location>
</feature>
<keyword evidence="2" id="KW-0812">Transmembrane</keyword>
<reference evidence="4" key="2">
    <citation type="submission" date="2021-08" db="EMBL/GenBank/DDBJ databases">
        <authorList>
            <person name="Tani A."/>
            <person name="Ola A."/>
            <person name="Ogura Y."/>
            <person name="Katsura K."/>
            <person name="Hayashi T."/>
        </authorList>
    </citation>
    <scope>NUCLEOTIDE SEQUENCE</scope>
    <source>
        <strain evidence="4">DSM 17168</strain>
    </source>
</reference>
<evidence type="ECO:0000259" key="3">
    <source>
        <dbReference type="Pfam" id="PF01814"/>
    </source>
</evidence>
<evidence type="ECO:0000256" key="1">
    <source>
        <dbReference type="SAM" id="MobiDB-lite"/>
    </source>
</evidence>
<keyword evidence="2" id="KW-1133">Transmembrane helix</keyword>
<feature type="domain" description="Hemerythrin-like" evidence="3">
    <location>
        <begin position="6"/>
        <end position="124"/>
    </location>
</feature>
<proteinExistence type="predicted"/>
<keyword evidence="5" id="KW-1185">Reference proteome</keyword>
<dbReference type="Pfam" id="PF01814">
    <property type="entry name" value="Hemerythrin"/>
    <property type="match status" value="1"/>
</dbReference>
<keyword evidence="2" id="KW-0472">Membrane</keyword>
<feature type="region of interest" description="Disordered" evidence="1">
    <location>
        <begin position="189"/>
        <end position="259"/>
    </location>
</feature>
<dbReference type="RefSeq" id="WP_238234295.1">
    <property type="nucleotide sequence ID" value="NZ_BPQQ01000016.1"/>
</dbReference>
<evidence type="ECO:0000313" key="5">
    <source>
        <dbReference type="Proteomes" id="UP001055153"/>
    </source>
</evidence>
<gene>
    <name evidence="4" type="ORF">GMJLKIPL_1325</name>
</gene>
<dbReference type="Proteomes" id="UP001055153">
    <property type="component" value="Unassembled WGS sequence"/>
</dbReference>
<feature type="compositionally biased region" description="Basic and acidic residues" evidence="1">
    <location>
        <begin position="226"/>
        <end position="239"/>
    </location>
</feature>
<evidence type="ECO:0000313" key="4">
    <source>
        <dbReference type="EMBL" id="GJD99408.1"/>
    </source>
</evidence>
<dbReference type="PANTHER" id="PTHR35585">
    <property type="entry name" value="HHE DOMAIN PROTEIN (AFU_ORTHOLOGUE AFUA_4G00730)"/>
    <property type="match status" value="1"/>
</dbReference>
<name>A0ABQ4SC63_9HYPH</name>
<organism evidence="4 5">
    <name type="scientific">Methylobacterium isbiliense</name>
    <dbReference type="NCBI Taxonomy" id="315478"/>
    <lineage>
        <taxon>Bacteria</taxon>
        <taxon>Pseudomonadati</taxon>
        <taxon>Pseudomonadota</taxon>
        <taxon>Alphaproteobacteria</taxon>
        <taxon>Hyphomicrobiales</taxon>
        <taxon>Methylobacteriaceae</taxon>
        <taxon>Methylobacterium</taxon>
    </lineage>
</organism>
<comment type="caution">
    <text evidence="4">The sequence shown here is derived from an EMBL/GenBank/DDBJ whole genome shotgun (WGS) entry which is preliminary data.</text>
</comment>
<dbReference type="EMBL" id="BPQQ01000016">
    <property type="protein sequence ID" value="GJD99408.1"/>
    <property type="molecule type" value="Genomic_DNA"/>
</dbReference>
<sequence length="259" mass="28003">MDIWQLTTRDHANITALVREIPYALNGPGVIRSRERLLADLIDELHAHAAAVEASLSEPLGAHAQGQALLDTLHREHRQIAQQLDELAAWRGRSSEGWLNTFEDVTYLLDQHLHRHGNELFPLARQVLSPDEVQAATRTFVRTKMRALQAGSHAPSWPAASGGVFGAVAVGLAAAAVAAIVWRSGLLRGGAGGGSPRGRSDRPEGIGRGKPRADLAAASAPGNRVPGEDLRRRQDRLLDEALEETFPSSDPISPHQITR</sequence>
<evidence type="ECO:0000256" key="2">
    <source>
        <dbReference type="SAM" id="Phobius"/>
    </source>
</evidence>
<accession>A0ABQ4SC63</accession>
<dbReference type="InterPro" id="IPR012312">
    <property type="entry name" value="Hemerythrin-like"/>
</dbReference>
<reference evidence="4" key="1">
    <citation type="journal article" date="2021" name="Front. Microbiol.">
        <title>Comprehensive Comparative Genomics and Phenotyping of Methylobacterium Species.</title>
        <authorList>
            <person name="Alessa O."/>
            <person name="Ogura Y."/>
            <person name="Fujitani Y."/>
            <person name="Takami H."/>
            <person name="Hayashi T."/>
            <person name="Sahin N."/>
            <person name="Tani A."/>
        </authorList>
    </citation>
    <scope>NUCLEOTIDE SEQUENCE</scope>
    <source>
        <strain evidence="4">DSM 17168</strain>
    </source>
</reference>
<protein>
    <recommendedName>
        <fullName evidence="3">Hemerythrin-like domain-containing protein</fullName>
    </recommendedName>
</protein>
<dbReference type="PANTHER" id="PTHR35585:SF1">
    <property type="entry name" value="HHE DOMAIN PROTEIN (AFU_ORTHOLOGUE AFUA_4G00730)"/>
    <property type="match status" value="1"/>
</dbReference>
<feature type="compositionally biased region" description="Polar residues" evidence="1">
    <location>
        <begin position="246"/>
        <end position="259"/>
    </location>
</feature>
<dbReference type="Gene3D" id="1.20.120.520">
    <property type="entry name" value="nmb1532 protein domain like"/>
    <property type="match status" value="1"/>
</dbReference>